<dbReference type="SMART" id="SM00421">
    <property type="entry name" value="HTH_LUXR"/>
    <property type="match status" value="1"/>
</dbReference>
<dbReference type="Gene3D" id="1.10.10.10">
    <property type="entry name" value="Winged helix-like DNA-binding domain superfamily/Winged helix DNA-binding domain"/>
    <property type="match status" value="1"/>
</dbReference>
<organism evidence="3 4">
    <name type="scientific">Saccharothrix xinjiangensis</name>
    <dbReference type="NCBI Taxonomy" id="204798"/>
    <lineage>
        <taxon>Bacteria</taxon>
        <taxon>Bacillati</taxon>
        <taxon>Actinomycetota</taxon>
        <taxon>Actinomycetes</taxon>
        <taxon>Pseudonocardiales</taxon>
        <taxon>Pseudonocardiaceae</taxon>
        <taxon>Saccharothrix</taxon>
    </lineage>
</organism>
<name>A0ABV9XXD6_9PSEU</name>
<dbReference type="EMBL" id="JBHSJB010000008">
    <property type="protein sequence ID" value="MFC5054114.1"/>
    <property type="molecule type" value="Genomic_DNA"/>
</dbReference>
<dbReference type="SUPFAM" id="SSF46894">
    <property type="entry name" value="C-terminal effector domain of the bipartite response regulators"/>
    <property type="match status" value="1"/>
</dbReference>
<dbReference type="RefSeq" id="WP_344038575.1">
    <property type="nucleotide sequence ID" value="NZ_BAAAKE010000012.1"/>
</dbReference>
<sequence>MTDLDSPVAPFSRRSEPSPSPELATMRFHVDRLADLLHRFQGADVADDPVEEVVARLIRQAARRSPEVWTNYATFPLPDGLREFQRLQVALLEGNRRARVVVARDLAVEDVFGGRALPDVEFRVHGSALPTMTLVDDRVALVAAAGGLAVVRDRAVVGVVRALARAVWEDAADLRAVRRAELAWPEDSASRRVLELLCAGYTDEVAARRMGMSVRTYRRHVADLMTGLAARSRFHAGVLATRLGLVRDHATAASSASIAAE</sequence>
<dbReference type="InterPro" id="IPR016032">
    <property type="entry name" value="Sig_transdc_resp-reg_C-effctor"/>
</dbReference>
<gene>
    <name evidence="3" type="ORF">ACFPFM_10125</name>
</gene>
<dbReference type="InterPro" id="IPR036388">
    <property type="entry name" value="WH-like_DNA-bd_sf"/>
</dbReference>
<evidence type="ECO:0000259" key="2">
    <source>
        <dbReference type="SMART" id="SM00421"/>
    </source>
</evidence>
<protein>
    <recommendedName>
        <fullName evidence="2">HTH luxR-type domain-containing protein</fullName>
    </recommendedName>
</protein>
<comment type="caution">
    <text evidence="3">The sequence shown here is derived from an EMBL/GenBank/DDBJ whole genome shotgun (WGS) entry which is preliminary data.</text>
</comment>
<feature type="domain" description="HTH luxR-type" evidence="2">
    <location>
        <begin position="191"/>
        <end position="240"/>
    </location>
</feature>
<evidence type="ECO:0000313" key="3">
    <source>
        <dbReference type="EMBL" id="MFC5054114.1"/>
    </source>
</evidence>
<proteinExistence type="predicted"/>
<keyword evidence="4" id="KW-1185">Reference proteome</keyword>
<feature type="region of interest" description="Disordered" evidence="1">
    <location>
        <begin position="1"/>
        <end position="22"/>
    </location>
</feature>
<reference evidence="4" key="1">
    <citation type="journal article" date="2019" name="Int. J. Syst. Evol. Microbiol.">
        <title>The Global Catalogue of Microorganisms (GCM) 10K type strain sequencing project: providing services to taxonomists for standard genome sequencing and annotation.</title>
        <authorList>
            <consortium name="The Broad Institute Genomics Platform"/>
            <consortium name="The Broad Institute Genome Sequencing Center for Infectious Disease"/>
            <person name="Wu L."/>
            <person name="Ma J."/>
        </authorList>
    </citation>
    <scope>NUCLEOTIDE SEQUENCE [LARGE SCALE GENOMIC DNA]</scope>
    <source>
        <strain evidence="4">KCTC 12848</strain>
    </source>
</reference>
<evidence type="ECO:0000313" key="4">
    <source>
        <dbReference type="Proteomes" id="UP001595833"/>
    </source>
</evidence>
<evidence type="ECO:0000256" key="1">
    <source>
        <dbReference type="SAM" id="MobiDB-lite"/>
    </source>
</evidence>
<accession>A0ABV9XXD6</accession>
<dbReference type="InterPro" id="IPR000792">
    <property type="entry name" value="Tscrpt_reg_LuxR_C"/>
</dbReference>
<dbReference type="Proteomes" id="UP001595833">
    <property type="component" value="Unassembled WGS sequence"/>
</dbReference>